<comment type="caution">
    <text evidence="1">The sequence shown here is derived from an EMBL/GenBank/DDBJ whole genome shotgun (WGS) entry which is preliminary data.</text>
</comment>
<evidence type="ECO:0000313" key="2">
    <source>
        <dbReference type="Proteomes" id="UP001597262"/>
    </source>
</evidence>
<dbReference type="PANTHER" id="PTHR36436:SF6">
    <property type="entry name" value="SLL5081 PROTEIN"/>
    <property type="match status" value="1"/>
</dbReference>
<sequence>MDKKELEQLIESNGLGSVSKALLNLSRDSIRITTDNKNDENINIGRSKFGGRPDVPQGFLWPQNDAGQPLYFICQLNLNEVKPFDLSDLLPSSGILSFFYDALEQPWGYDPNDKNGFRILFFSQEPSQLIRIEEPTIFLEQGTFGSCELNYISEVCLPPWESPFIDNLNLDQEKSDNYFELQQQLTGQAVQDGLIHRIQGYPDNIQGDMYLECQLVTNGLYCGDGTGYNNPARNELEKGVYDWILLLQIDSEEEIGFMWGDVGRLYFWIREKDLKEKNFENPWVILQCG</sequence>
<keyword evidence="2" id="KW-1185">Reference proteome</keyword>
<dbReference type="Pfam" id="PF09234">
    <property type="entry name" value="DUF1963"/>
    <property type="match status" value="1"/>
</dbReference>
<accession>A0ABW3S017</accession>
<dbReference type="Gene3D" id="2.30.320.10">
    <property type="entry name" value="YwqG-like"/>
    <property type="match status" value="1"/>
</dbReference>
<gene>
    <name evidence="1" type="ORF">ACFQ3W_16235</name>
</gene>
<dbReference type="InterPro" id="IPR015315">
    <property type="entry name" value="DUF1963"/>
</dbReference>
<protein>
    <submittedName>
        <fullName evidence="1">YwqG family protein</fullName>
    </submittedName>
</protein>
<name>A0ABW3S017_9BACL</name>
<organism evidence="1 2">
    <name type="scientific">Paenibacillus puldeungensis</name>
    <dbReference type="NCBI Taxonomy" id="696536"/>
    <lineage>
        <taxon>Bacteria</taxon>
        <taxon>Bacillati</taxon>
        <taxon>Bacillota</taxon>
        <taxon>Bacilli</taxon>
        <taxon>Bacillales</taxon>
        <taxon>Paenibacillaceae</taxon>
        <taxon>Paenibacillus</taxon>
    </lineage>
</organism>
<dbReference type="Proteomes" id="UP001597262">
    <property type="component" value="Unassembled WGS sequence"/>
</dbReference>
<dbReference type="SUPFAM" id="SSF103032">
    <property type="entry name" value="Hypothetical protein YwqG"/>
    <property type="match status" value="1"/>
</dbReference>
<proteinExistence type="predicted"/>
<evidence type="ECO:0000313" key="1">
    <source>
        <dbReference type="EMBL" id="MFD1177839.1"/>
    </source>
</evidence>
<dbReference type="EMBL" id="JBHTLM010000012">
    <property type="protein sequence ID" value="MFD1177839.1"/>
    <property type="molecule type" value="Genomic_DNA"/>
</dbReference>
<dbReference type="RefSeq" id="WP_379320289.1">
    <property type="nucleotide sequence ID" value="NZ_JBHTLM010000012.1"/>
</dbReference>
<dbReference type="PANTHER" id="PTHR36436">
    <property type="entry name" value="SLL5081 PROTEIN"/>
    <property type="match status" value="1"/>
</dbReference>
<reference evidence="2" key="1">
    <citation type="journal article" date="2019" name="Int. J. Syst. Evol. Microbiol.">
        <title>The Global Catalogue of Microorganisms (GCM) 10K type strain sequencing project: providing services to taxonomists for standard genome sequencing and annotation.</title>
        <authorList>
            <consortium name="The Broad Institute Genomics Platform"/>
            <consortium name="The Broad Institute Genome Sequencing Center for Infectious Disease"/>
            <person name="Wu L."/>
            <person name="Ma J."/>
        </authorList>
    </citation>
    <scope>NUCLEOTIDE SEQUENCE [LARGE SCALE GENOMIC DNA]</scope>
    <source>
        <strain evidence="2">CCUG 59189</strain>
    </source>
</reference>
<dbReference type="InterPro" id="IPR035948">
    <property type="entry name" value="YwqG-like_sf"/>
</dbReference>